<keyword evidence="1" id="KW-1133">Transmembrane helix</keyword>
<organism evidence="2 3">
    <name type="scientific">Lasiosphaeria ovina</name>
    <dbReference type="NCBI Taxonomy" id="92902"/>
    <lineage>
        <taxon>Eukaryota</taxon>
        <taxon>Fungi</taxon>
        <taxon>Dikarya</taxon>
        <taxon>Ascomycota</taxon>
        <taxon>Pezizomycotina</taxon>
        <taxon>Sordariomycetes</taxon>
        <taxon>Sordariomycetidae</taxon>
        <taxon>Sordariales</taxon>
        <taxon>Lasiosphaeriaceae</taxon>
        <taxon>Lasiosphaeria</taxon>
    </lineage>
</organism>
<keyword evidence="3" id="KW-1185">Reference proteome</keyword>
<sequence>MGVCTLRGVVRPAAAHAEAATAYWDVAVKPSRVSRTQRTLRETVSGRAIYLKHSVPPGIGVVSDDAIVITTLAWLVLYVRMYLVHRHAHRETTDYYIAYSVPFVCLLVSCFGLSSVPGQCVLLFPSS</sequence>
<protein>
    <submittedName>
        <fullName evidence="2">Uncharacterized protein</fullName>
    </submittedName>
</protein>
<reference evidence="2" key="2">
    <citation type="submission" date="2023-06" db="EMBL/GenBank/DDBJ databases">
        <authorList>
            <consortium name="Lawrence Berkeley National Laboratory"/>
            <person name="Haridas S."/>
            <person name="Hensen N."/>
            <person name="Bonometti L."/>
            <person name="Westerberg I."/>
            <person name="Brannstrom I.O."/>
            <person name="Guillou S."/>
            <person name="Cros-Aarteil S."/>
            <person name="Calhoun S."/>
            <person name="Kuo A."/>
            <person name="Mondo S."/>
            <person name="Pangilinan J."/>
            <person name="Riley R."/>
            <person name="Labutti K."/>
            <person name="Andreopoulos B."/>
            <person name="Lipzen A."/>
            <person name="Chen C."/>
            <person name="Yanf M."/>
            <person name="Daum C."/>
            <person name="Ng V."/>
            <person name="Clum A."/>
            <person name="Steindorff A."/>
            <person name="Ohm R."/>
            <person name="Martin F."/>
            <person name="Silar P."/>
            <person name="Natvig D."/>
            <person name="Lalanne C."/>
            <person name="Gautier V."/>
            <person name="Ament-Velasquez S.L."/>
            <person name="Kruys A."/>
            <person name="Hutchinson M.I."/>
            <person name="Powell A.J."/>
            <person name="Barry K."/>
            <person name="Miller A.N."/>
            <person name="Grigoriev I.V."/>
            <person name="Debuchy R."/>
            <person name="Gladieux P."/>
            <person name="Thoren M.H."/>
            <person name="Johannesson H."/>
        </authorList>
    </citation>
    <scope>NUCLEOTIDE SEQUENCE</scope>
    <source>
        <strain evidence="2">CBS 958.72</strain>
    </source>
</reference>
<feature type="transmembrane region" description="Helical" evidence="1">
    <location>
        <begin position="95"/>
        <end position="116"/>
    </location>
</feature>
<feature type="transmembrane region" description="Helical" evidence="1">
    <location>
        <begin position="66"/>
        <end position="83"/>
    </location>
</feature>
<comment type="caution">
    <text evidence="2">The sequence shown here is derived from an EMBL/GenBank/DDBJ whole genome shotgun (WGS) entry which is preliminary data.</text>
</comment>
<dbReference type="AlphaFoldDB" id="A0AAE0K6X3"/>
<gene>
    <name evidence="2" type="ORF">B0T24DRAFT_306942</name>
</gene>
<evidence type="ECO:0000313" key="3">
    <source>
        <dbReference type="Proteomes" id="UP001287356"/>
    </source>
</evidence>
<reference evidence="2" key="1">
    <citation type="journal article" date="2023" name="Mol. Phylogenet. Evol.">
        <title>Genome-scale phylogeny and comparative genomics of the fungal order Sordariales.</title>
        <authorList>
            <person name="Hensen N."/>
            <person name="Bonometti L."/>
            <person name="Westerberg I."/>
            <person name="Brannstrom I.O."/>
            <person name="Guillou S."/>
            <person name="Cros-Aarteil S."/>
            <person name="Calhoun S."/>
            <person name="Haridas S."/>
            <person name="Kuo A."/>
            <person name="Mondo S."/>
            <person name="Pangilinan J."/>
            <person name="Riley R."/>
            <person name="LaButti K."/>
            <person name="Andreopoulos B."/>
            <person name="Lipzen A."/>
            <person name="Chen C."/>
            <person name="Yan M."/>
            <person name="Daum C."/>
            <person name="Ng V."/>
            <person name="Clum A."/>
            <person name="Steindorff A."/>
            <person name="Ohm R.A."/>
            <person name="Martin F."/>
            <person name="Silar P."/>
            <person name="Natvig D.O."/>
            <person name="Lalanne C."/>
            <person name="Gautier V."/>
            <person name="Ament-Velasquez S.L."/>
            <person name="Kruys A."/>
            <person name="Hutchinson M.I."/>
            <person name="Powell A.J."/>
            <person name="Barry K."/>
            <person name="Miller A.N."/>
            <person name="Grigoriev I.V."/>
            <person name="Debuchy R."/>
            <person name="Gladieux P."/>
            <person name="Hiltunen Thoren M."/>
            <person name="Johannesson H."/>
        </authorList>
    </citation>
    <scope>NUCLEOTIDE SEQUENCE</scope>
    <source>
        <strain evidence="2">CBS 958.72</strain>
    </source>
</reference>
<name>A0AAE0K6X3_9PEZI</name>
<accession>A0AAE0K6X3</accession>
<evidence type="ECO:0000256" key="1">
    <source>
        <dbReference type="SAM" id="Phobius"/>
    </source>
</evidence>
<dbReference type="Proteomes" id="UP001287356">
    <property type="component" value="Unassembled WGS sequence"/>
</dbReference>
<evidence type="ECO:0000313" key="2">
    <source>
        <dbReference type="EMBL" id="KAK3371183.1"/>
    </source>
</evidence>
<keyword evidence="1" id="KW-0472">Membrane</keyword>
<dbReference type="EMBL" id="JAULSN010000005">
    <property type="protein sequence ID" value="KAK3371183.1"/>
    <property type="molecule type" value="Genomic_DNA"/>
</dbReference>
<keyword evidence="1" id="KW-0812">Transmembrane</keyword>
<proteinExistence type="predicted"/>